<evidence type="ECO:0000313" key="1">
    <source>
        <dbReference type="EMBL" id="CAB0044097.1"/>
    </source>
</evidence>
<sequence length="279" mass="30817">MSNRRSLIGVHAKCQYFLQKCGLATSVKLPESIRSSVTPYPPLSEPIPGLPTPIYSSAKEKDQETEITVLPNGLRVASENRFGQFCTIGENTTSDDIMRVAHRLLKSPPSVAARGEVRNVPSITDIQAGLLDSRGRVPGSRATLFPSILSIVLYSISPGTAEEEMIICTGIHFSLQNSLRTLDDGKRPLHERMITPHRASQLFERAEHLGHLDSVLAFLVKHAVSVEHVRVRSNQSVHAIRDLDLALVYGFVDALDELKFVQSRAQSADNRATKNYVKN</sequence>
<dbReference type="OrthoDB" id="277191at2759"/>
<dbReference type="EMBL" id="CADCXV010001394">
    <property type="protein sequence ID" value="CAB0044097.1"/>
    <property type="molecule type" value="Genomic_DNA"/>
</dbReference>
<organism evidence="1 2">
    <name type="scientific">Trichogramma brassicae</name>
    <dbReference type="NCBI Taxonomy" id="86971"/>
    <lineage>
        <taxon>Eukaryota</taxon>
        <taxon>Metazoa</taxon>
        <taxon>Ecdysozoa</taxon>
        <taxon>Arthropoda</taxon>
        <taxon>Hexapoda</taxon>
        <taxon>Insecta</taxon>
        <taxon>Pterygota</taxon>
        <taxon>Neoptera</taxon>
        <taxon>Endopterygota</taxon>
        <taxon>Hymenoptera</taxon>
        <taxon>Apocrita</taxon>
        <taxon>Proctotrupomorpha</taxon>
        <taxon>Chalcidoidea</taxon>
        <taxon>Trichogrammatidae</taxon>
        <taxon>Trichogramma</taxon>
    </lineage>
</organism>
<dbReference type="AlphaFoldDB" id="A0A6H5J6B5"/>
<reference evidence="1 2" key="1">
    <citation type="submission" date="2020-02" db="EMBL/GenBank/DDBJ databases">
        <authorList>
            <person name="Ferguson B K."/>
        </authorList>
    </citation>
    <scope>NUCLEOTIDE SEQUENCE [LARGE SCALE GENOMIC DNA]</scope>
</reference>
<name>A0A6H5J6B5_9HYME</name>
<keyword evidence="2" id="KW-1185">Reference proteome</keyword>
<accession>A0A6H5J6B5</accession>
<proteinExistence type="predicted"/>
<protein>
    <submittedName>
        <fullName evidence="1">Uncharacterized protein</fullName>
    </submittedName>
</protein>
<dbReference type="Proteomes" id="UP000479190">
    <property type="component" value="Unassembled WGS sequence"/>
</dbReference>
<gene>
    <name evidence="1" type="ORF">TBRA_LOCUS15685</name>
</gene>
<evidence type="ECO:0000313" key="2">
    <source>
        <dbReference type="Proteomes" id="UP000479190"/>
    </source>
</evidence>